<comment type="subcellular location">
    <subcellularLocation>
        <location evidence="11">Cytoplasm</location>
    </subcellularLocation>
</comment>
<dbReference type="GO" id="GO:0004452">
    <property type="term" value="F:isopentenyl-diphosphate delta-isomerase activity"/>
    <property type="evidence" value="ECO:0007669"/>
    <property type="project" value="UniProtKB-UniRule"/>
</dbReference>
<feature type="binding site" evidence="11">
    <location>
        <begin position="274"/>
        <end position="276"/>
    </location>
    <ligand>
        <name>FMN</name>
        <dbReference type="ChEBI" id="CHEBI:58210"/>
    </ligand>
</feature>
<comment type="caution">
    <text evidence="11">Lacks conserved residue(s) required for the propagation of feature annotation.</text>
</comment>
<dbReference type="GO" id="GO:0010181">
    <property type="term" value="F:FMN binding"/>
    <property type="evidence" value="ECO:0007669"/>
    <property type="project" value="UniProtKB-UniRule"/>
</dbReference>
<accession>A0AAU7C092</accession>
<comment type="cofactor">
    <cofactor evidence="11">
        <name>NADPH</name>
        <dbReference type="ChEBI" id="CHEBI:57783"/>
    </cofactor>
</comment>
<feature type="binding site" evidence="11">
    <location>
        <begin position="69"/>
        <end position="71"/>
    </location>
    <ligand>
        <name>FMN</name>
        <dbReference type="ChEBI" id="CHEBI:58210"/>
    </ligand>
</feature>
<dbReference type="GO" id="GO:0070402">
    <property type="term" value="F:NADPH binding"/>
    <property type="evidence" value="ECO:0007669"/>
    <property type="project" value="UniProtKB-UniRule"/>
</dbReference>
<dbReference type="PANTHER" id="PTHR43665">
    <property type="entry name" value="ISOPENTENYL-DIPHOSPHATE DELTA-ISOMERASE"/>
    <property type="match status" value="1"/>
</dbReference>
<comment type="cofactor">
    <cofactor evidence="1 11">
        <name>FMN</name>
        <dbReference type="ChEBI" id="CHEBI:58210"/>
    </cofactor>
</comment>
<keyword evidence="2 11" id="KW-0963">Cytoplasm</keyword>
<dbReference type="Pfam" id="PF01070">
    <property type="entry name" value="FMN_dh"/>
    <property type="match status" value="2"/>
</dbReference>
<evidence type="ECO:0000256" key="5">
    <source>
        <dbReference type="ARBA" id="ARBA00022723"/>
    </source>
</evidence>
<protein>
    <recommendedName>
        <fullName evidence="11">Isopentenyl-diphosphate delta-isomerase</fullName>
        <shortName evidence="11">IPP isomerase</shortName>
        <ecNumber evidence="11">5.3.3.2</ecNumber>
    </recommendedName>
    <alternativeName>
        <fullName evidence="11">Isopentenyl diphosphate:dimethylallyl diphosphate isomerase</fullName>
    </alternativeName>
    <alternativeName>
        <fullName evidence="11">Isopentenyl pyrophosphate isomerase</fullName>
    </alternativeName>
    <alternativeName>
        <fullName evidence="11">Type 2 isopentenyl diphosphate isomerase</fullName>
        <shortName evidence="11">IDI-2</shortName>
    </alternativeName>
</protein>
<feature type="binding site" evidence="11">
    <location>
        <position position="68"/>
    </location>
    <ligand>
        <name>FMN</name>
        <dbReference type="ChEBI" id="CHEBI:58210"/>
    </ligand>
</feature>
<keyword evidence="5 11" id="KW-0479">Metal-binding</keyword>
<dbReference type="EMBL" id="CP157197">
    <property type="protein sequence ID" value="XBG66799.1"/>
    <property type="molecule type" value="Genomic_DNA"/>
</dbReference>
<dbReference type="InterPro" id="IPR011179">
    <property type="entry name" value="IPdP_isomerase"/>
</dbReference>
<name>A0AAU7C092_9RICK</name>
<proteinExistence type="inferred from homology"/>
<keyword evidence="6 11" id="KW-0460">Magnesium</keyword>
<organism evidence="13">
    <name type="scientific">Rickettsia oklahomensis</name>
    <dbReference type="NCBI Taxonomy" id="3141789"/>
    <lineage>
        <taxon>Bacteria</taxon>
        <taxon>Pseudomonadati</taxon>
        <taxon>Pseudomonadota</taxon>
        <taxon>Alphaproteobacteria</taxon>
        <taxon>Rickettsiales</taxon>
        <taxon>Rickettsiaceae</taxon>
        <taxon>Rickettsieae</taxon>
        <taxon>Rickettsia</taxon>
        <taxon>belli group</taxon>
    </lineage>
</organism>
<dbReference type="Gene3D" id="3.20.20.70">
    <property type="entry name" value="Aldolase class I"/>
    <property type="match status" value="1"/>
</dbReference>
<feature type="binding site" evidence="11">
    <location>
        <position position="194"/>
    </location>
    <ligand>
        <name>FMN</name>
        <dbReference type="ChEBI" id="CHEBI:58210"/>
    </ligand>
</feature>
<comment type="subunit">
    <text evidence="10 11">Homooctamer. Dimer of tetramers.</text>
</comment>
<dbReference type="GO" id="GO:0008299">
    <property type="term" value="P:isoprenoid biosynthetic process"/>
    <property type="evidence" value="ECO:0007669"/>
    <property type="project" value="UniProtKB-UniRule"/>
</dbReference>
<comment type="function">
    <text evidence="11">Involved in the biosynthesis of isoprenoids. Catalyzes the 1,3-allylic rearrangement of the homoallylic substrate isopentenyl (IPP) to its allylic isomer, dimethylallyl diphosphate (DMAPP).</text>
</comment>
<dbReference type="CDD" id="cd02811">
    <property type="entry name" value="IDI-2_FMN"/>
    <property type="match status" value="1"/>
</dbReference>
<dbReference type="GO" id="GO:0000287">
    <property type="term" value="F:magnesium ion binding"/>
    <property type="evidence" value="ECO:0007669"/>
    <property type="project" value="UniProtKB-UniRule"/>
</dbReference>
<evidence type="ECO:0000256" key="3">
    <source>
        <dbReference type="ARBA" id="ARBA00022630"/>
    </source>
</evidence>
<evidence type="ECO:0000256" key="10">
    <source>
        <dbReference type="ARBA" id="ARBA00025810"/>
    </source>
</evidence>
<keyword evidence="9 11" id="KW-0413">Isomerase</keyword>
<evidence type="ECO:0000256" key="1">
    <source>
        <dbReference type="ARBA" id="ARBA00001917"/>
    </source>
</evidence>
<keyword evidence="8 11" id="KW-0414">Isoprene biosynthesis</keyword>
<dbReference type="SUPFAM" id="SSF51395">
    <property type="entry name" value="FMN-linked oxidoreductases"/>
    <property type="match status" value="1"/>
</dbReference>
<feature type="domain" description="FMN-dependent dehydrogenase" evidence="12">
    <location>
        <begin position="171"/>
        <end position="340"/>
    </location>
</feature>
<evidence type="ECO:0000256" key="8">
    <source>
        <dbReference type="ARBA" id="ARBA00023229"/>
    </source>
</evidence>
<evidence type="ECO:0000256" key="11">
    <source>
        <dbReference type="HAMAP-Rule" id="MF_00354"/>
    </source>
</evidence>
<feature type="binding site" evidence="11">
    <location>
        <begin position="11"/>
        <end position="12"/>
    </location>
    <ligand>
        <name>substrate</name>
    </ligand>
</feature>
<feature type="binding site" evidence="11">
    <location>
        <position position="163"/>
    </location>
    <ligand>
        <name>Mg(2+)</name>
        <dbReference type="ChEBI" id="CHEBI:18420"/>
    </ligand>
</feature>
<dbReference type="RefSeq" id="WP_347939426.1">
    <property type="nucleotide sequence ID" value="NZ_CP157197.1"/>
</dbReference>
<feature type="binding site" evidence="11">
    <location>
        <position position="127"/>
    </location>
    <ligand>
        <name>FMN</name>
        <dbReference type="ChEBI" id="CHEBI:58210"/>
    </ligand>
</feature>
<comment type="cofactor">
    <cofactor evidence="11">
        <name>Mg(2+)</name>
        <dbReference type="ChEBI" id="CHEBI:18420"/>
    </cofactor>
</comment>
<dbReference type="AlphaFoldDB" id="A0AAU7C092"/>
<dbReference type="GO" id="GO:0005737">
    <property type="term" value="C:cytoplasm"/>
    <property type="evidence" value="ECO:0007669"/>
    <property type="project" value="UniProtKB-SubCell"/>
</dbReference>
<dbReference type="HAMAP" id="MF_00354">
    <property type="entry name" value="Idi_2"/>
    <property type="match status" value="1"/>
</dbReference>
<evidence type="ECO:0000256" key="9">
    <source>
        <dbReference type="ARBA" id="ARBA00023235"/>
    </source>
</evidence>
<dbReference type="PANTHER" id="PTHR43665:SF1">
    <property type="entry name" value="ISOPENTENYL-DIPHOSPHATE DELTA-ISOMERASE"/>
    <property type="match status" value="1"/>
</dbReference>
<dbReference type="InterPro" id="IPR000262">
    <property type="entry name" value="FMN-dep_DH"/>
</dbReference>
<evidence type="ECO:0000256" key="2">
    <source>
        <dbReference type="ARBA" id="ARBA00022490"/>
    </source>
</evidence>
<feature type="binding site" evidence="11">
    <location>
        <position position="224"/>
    </location>
    <ligand>
        <name>FMN</name>
        <dbReference type="ChEBI" id="CHEBI:58210"/>
    </ligand>
</feature>
<gene>
    <name evidence="11 13" type="primary">fni</name>
    <name evidence="13" type="ORF">AAGW17_04715</name>
</gene>
<dbReference type="EC" id="5.3.3.2" evidence="11"/>
<evidence type="ECO:0000256" key="6">
    <source>
        <dbReference type="ARBA" id="ARBA00022842"/>
    </source>
</evidence>
<dbReference type="InterPro" id="IPR013785">
    <property type="entry name" value="Aldolase_TIM"/>
</dbReference>
<evidence type="ECO:0000256" key="4">
    <source>
        <dbReference type="ARBA" id="ARBA00022643"/>
    </source>
</evidence>
<reference evidence="13" key="1">
    <citation type="submission" date="2024-05" db="EMBL/GenBank/DDBJ databases">
        <title>Characterization of a novel Rickettsia species. (Rickettsia oklahomia sp. nov.) from Amblyomma americanum ticks.</title>
        <authorList>
            <person name="Korla P.K."/>
            <person name="Karounos M."/>
            <person name="Wilson J.M."/>
            <person name="Little S.E."/>
            <person name="Qurollo B.A."/>
        </authorList>
    </citation>
    <scope>NUCLEOTIDE SEQUENCE</scope>
    <source>
        <strain evidence="13">Oklahoma-10</strain>
    </source>
</reference>
<keyword evidence="3 11" id="KW-0285">Flavoprotein</keyword>
<keyword evidence="7 11" id="KW-0521">NADP</keyword>
<feature type="binding site" evidence="11">
    <location>
        <begin position="295"/>
        <end position="296"/>
    </location>
    <ligand>
        <name>FMN</name>
        <dbReference type="ChEBI" id="CHEBI:58210"/>
    </ligand>
</feature>
<sequence length="343" mass="37496">MLKNQNLDIERKQEHIEINLTKNVESTLKSGFESIQFIHNALPEINYDNIDTTTTFLGKSLQAPILISSMTGGTARAKDINYRLAETAQKAGIAMGLGSMRVLLTAVDTIKTFAVRHIAPDIPLLANIGAVQLNYGVTPKECQYLVNVTKADALILHLNVLQELTQPEGNRNWENLLPKIREVINYLSVPVIVKEVGYGLSQQVAKNLIDVGVKVLDIAGSGGTSWSQVEAYRTKNSLQNRIASSFINWGIPTCDSLKMVREVSKNVSIIASGGLKSGIDGAKAIRMGANIFGLAGQLLKAADTSEHLVSEEIQLIIKQLKITMLCTGSRTLKDLTKAEIRLY</sequence>
<feature type="binding site" evidence="11">
    <location>
        <begin position="99"/>
        <end position="101"/>
    </location>
    <ligand>
        <name>substrate</name>
    </ligand>
</feature>
<dbReference type="NCBIfam" id="TIGR02151">
    <property type="entry name" value="IPP_isom_2"/>
    <property type="match status" value="1"/>
</dbReference>
<keyword evidence="4 11" id="KW-0288">FMN</keyword>
<feature type="binding site" evidence="11">
    <location>
        <position position="99"/>
    </location>
    <ligand>
        <name>FMN</name>
        <dbReference type="ChEBI" id="CHEBI:58210"/>
    </ligand>
</feature>
<evidence type="ECO:0000256" key="7">
    <source>
        <dbReference type="ARBA" id="ARBA00022857"/>
    </source>
</evidence>
<evidence type="ECO:0000313" key="13">
    <source>
        <dbReference type="EMBL" id="XBG66799.1"/>
    </source>
</evidence>
<feature type="domain" description="FMN-dependent dehydrogenase" evidence="12">
    <location>
        <begin position="29"/>
        <end position="100"/>
    </location>
</feature>
<dbReference type="KEGG" id="rof:AAGW17_04715"/>
<dbReference type="PIRSF" id="PIRSF003314">
    <property type="entry name" value="IPP_isomerase"/>
    <property type="match status" value="1"/>
</dbReference>
<comment type="similarity">
    <text evidence="11">Belongs to the IPP isomerase type 2 family.</text>
</comment>
<comment type="catalytic activity">
    <reaction evidence="11">
        <text>isopentenyl diphosphate = dimethylallyl diphosphate</text>
        <dbReference type="Rhea" id="RHEA:23284"/>
        <dbReference type="ChEBI" id="CHEBI:57623"/>
        <dbReference type="ChEBI" id="CHEBI:128769"/>
        <dbReference type="EC" id="5.3.3.2"/>
    </reaction>
</comment>
<dbReference type="GO" id="GO:0016491">
    <property type="term" value="F:oxidoreductase activity"/>
    <property type="evidence" value="ECO:0007669"/>
    <property type="project" value="InterPro"/>
</dbReference>
<evidence type="ECO:0000259" key="12">
    <source>
        <dbReference type="Pfam" id="PF01070"/>
    </source>
</evidence>
<feature type="binding site" evidence="11">
    <location>
        <position position="162"/>
    </location>
    <ligand>
        <name>substrate</name>
    </ligand>
</feature>